<dbReference type="EMBL" id="CP126116">
    <property type="protein sequence ID" value="WHZ55639.1"/>
    <property type="molecule type" value="Genomic_DNA"/>
</dbReference>
<dbReference type="Proteomes" id="UP001226091">
    <property type="component" value="Chromosome"/>
</dbReference>
<sequence length="333" mass="36825">MKTVAAKNHQIQLLHVEKPEDVPKTSLLIRTLYSVISPGTEISALKLSTDRCIYLGYSAVGIVEKCGDHNSGFKEGDLVACYGAPYVRHAEYLLVPHTLCGKVPDHVKPEEAALSGLGAIAIHALRVAELQFGDKAVVAGLGIIGQLIAQIADAAAYEVYAYDLSLKRTEMFCSRPNITCFSDHKKMEEELKKDGYGHGADAVLLCAGGKQSPLTAQSLKWIRDKGKVVIVGDIEPNFPRSDMFAKEAQIRISRAGGPGRYDPKYEREASDYPIGFVRWTEGRNIDEFLRLLKDKRIDVSEYVKEVVHIDQILSAYESLLDKQSSVLTKVIQY</sequence>
<name>A0ACD4R5E2_9BACI</name>
<reference evidence="2" key="1">
    <citation type="journal article" date="2025" name="Aquaculture">
        <title>Assessment of the bioflocculant production and safety properties of Metabacillus hrfriensis sp. nov. based on phenotypic and whole-genome sequencing analysis.</title>
        <authorList>
            <person name="Zhang R."/>
            <person name="Zhao Z."/>
            <person name="Luo L."/>
            <person name="Wang S."/>
            <person name="Guo K."/>
            <person name="Xu W."/>
        </authorList>
    </citation>
    <scope>NUCLEOTIDE SEQUENCE [LARGE SCALE GENOMIC DNA]</scope>
    <source>
        <strain evidence="2">CT-WN-B3</strain>
    </source>
</reference>
<protein>
    <submittedName>
        <fullName evidence="1">Zinc-binding alcohol dehydrogenase</fullName>
    </submittedName>
</protein>
<accession>A0ACD4R5E2</accession>
<evidence type="ECO:0000313" key="1">
    <source>
        <dbReference type="EMBL" id="WHZ55639.1"/>
    </source>
</evidence>
<evidence type="ECO:0000313" key="2">
    <source>
        <dbReference type="Proteomes" id="UP001226091"/>
    </source>
</evidence>
<proteinExistence type="predicted"/>
<keyword evidence="2" id="KW-1185">Reference proteome</keyword>
<organism evidence="1 2">
    <name type="scientific">Metabacillus hrfriensis</name>
    <dbReference type="NCBI Taxonomy" id="3048891"/>
    <lineage>
        <taxon>Bacteria</taxon>
        <taxon>Bacillati</taxon>
        <taxon>Bacillota</taxon>
        <taxon>Bacilli</taxon>
        <taxon>Bacillales</taxon>
        <taxon>Bacillaceae</taxon>
        <taxon>Metabacillus</taxon>
    </lineage>
</organism>
<gene>
    <name evidence="1" type="ORF">QLQ22_12960</name>
</gene>